<evidence type="ECO:0000313" key="2">
    <source>
        <dbReference type="Proteomes" id="UP001234297"/>
    </source>
</evidence>
<accession>A0ACC2MR47</accession>
<proteinExistence type="predicted"/>
<organism evidence="1 2">
    <name type="scientific">Persea americana</name>
    <name type="common">Avocado</name>
    <dbReference type="NCBI Taxonomy" id="3435"/>
    <lineage>
        <taxon>Eukaryota</taxon>
        <taxon>Viridiplantae</taxon>
        <taxon>Streptophyta</taxon>
        <taxon>Embryophyta</taxon>
        <taxon>Tracheophyta</taxon>
        <taxon>Spermatophyta</taxon>
        <taxon>Magnoliopsida</taxon>
        <taxon>Magnoliidae</taxon>
        <taxon>Laurales</taxon>
        <taxon>Lauraceae</taxon>
        <taxon>Persea</taxon>
    </lineage>
</organism>
<protein>
    <submittedName>
        <fullName evidence="1">Uncharacterized protein</fullName>
    </submittedName>
</protein>
<name>A0ACC2MR47_PERAE</name>
<comment type="caution">
    <text evidence="1">The sequence shown here is derived from an EMBL/GenBank/DDBJ whole genome shotgun (WGS) entry which is preliminary data.</text>
</comment>
<dbReference type="EMBL" id="CM056809">
    <property type="protein sequence ID" value="KAJ8648098.1"/>
    <property type="molecule type" value="Genomic_DNA"/>
</dbReference>
<reference evidence="1 2" key="1">
    <citation type="journal article" date="2022" name="Hortic Res">
        <title>A haplotype resolved chromosomal level avocado genome allows analysis of novel avocado genes.</title>
        <authorList>
            <person name="Nath O."/>
            <person name="Fletcher S.J."/>
            <person name="Hayward A."/>
            <person name="Shaw L.M."/>
            <person name="Masouleh A.K."/>
            <person name="Furtado A."/>
            <person name="Henry R.J."/>
            <person name="Mitter N."/>
        </authorList>
    </citation>
    <scope>NUCLEOTIDE SEQUENCE [LARGE SCALE GENOMIC DNA]</scope>
    <source>
        <strain evidence="2">cv. Hass</strain>
    </source>
</reference>
<evidence type="ECO:0000313" key="1">
    <source>
        <dbReference type="EMBL" id="KAJ8648098.1"/>
    </source>
</evidence>
<gene>
    <name evidence="1" type="ORF">MRB53_001121</name>
</gene>
<keyword evidence="2" id="KW-1185">Reference proteome</keyword>
<sequence length="133" mass="14442">MRMSCRGITSAQFSFQNFRPEYMQYEELLPVRSRPGVRHRQDSGPGVLLDEILVGELGAVDLLSACAIPGGEVSTLAHEFRDNAVEGGALVVEGPPALPSAFLAGAEGTEVLGRVRHRVCVQLHHDTADWDEC</sequence>
<dbReference type="Proteomes" id="UP001234297">
    <property type="component" value="Chromosome 1"/>
</dbReference>